<evidence type="ECO:0000256" key="6">
    <source>
        <dbReference type="ARBA" id="ARBA00022824"/>
    </source>
</evidence>
<feature type="transmembrane region" description="Helical" evidence="11">
    <location>
        <begin position="187"/>
        <end position="205"/>
    </location>
</feature>
<keyword evidence="9" id="KW-0443">Lipid metabolism</keyword>
<feature type="domain" description="3-oxo-5-alpha-steroid 4-dehydrogenase C-terminal" evidence="12">
    <location>
        <begin position="176"/>
        <end position="326"/>
    </location>
</feature>
<dbReference type="PROSITE" id="PS50244">
    <property type="entry name" value="S5A_REDUCTASE"/>
    <property type="match status" value="1"/>
</dbReference>
<evidence type="ECO:0000256" key="7">
    <source>
        <dbReference type="ARBA" id="ARBA00022989"/>
    </source>
</evidence>
<evidence type="ECO:0000313" key="15">
    <source>
        <dbReference type="Proteomes" id="UP000054776"/>
    </source>
</evidence>
<feature type="transmembrane region" description="Helical" evidence="11">
    <location>
        <begin position="94"/>
        <end position="115"/>
    </location>
</feature>
<dbReference type="OrthoDB" id="540503at2759"/>
<dbReference type="GO" id="GO:0005783">
    <property type="term" value="C:endoplasmic reticulum"/>
    <property type="evidence" value="ECO:0007669"/>
    <property type="project" value="UniProtKB-SubCell"/>
</dbReference>
<sequence>MTLAEIEIYDCRTLRMMLVLRSLPLTATILDVKFEITRKKPGFAVESQSLRLQSTGGKNLSDECQLDTLPKIDGRIQLYVKDLGPQIQWKTVFLLEYIGPLIVYPMFFFRLPLIYEYQYINQIPTSWVVRLFVVMNWFVICDFQTAFYRLALGCWTLHYVKRVCETLYVHKFSHSTMPLRNLFKNCAYYWGFAAFVGYHVNHPFYTEPKAAIALIGLVGFLLAELGNYSIHAALSNLRPVGSKERKIPMPTENPFTLLFNLVSVPNYTYEIIAWFCFSMMTQCLPALIFTILGAIQMTIWACAKQKAYKREFPHYPAERKAIIPFLI</sequence>
<organism evidence="14 15">
    <name type="scientific">Trichinella spiralis</name>
    <name type="common">Trichina worm</name>
    <dbReference type="NCBI Taxonomy" id="6334"/>
    <lineage>
        <taxon>Eukaryota</taxon>
        <taxon>Metazoa</taxon>
        <taxon>Ecdysozoa</taxon>
        <taxon>Nematoda</taxon>
        <taxon>Enoplea</taxon>
        <taxon>Dorylaimia</taxon>
        <taxon>Trichinellida</taxon>
        <taxon>Trichinellidae</taxon>
        <taxon>Trichinella</taxon>
    </lineage>
</organism>
<keyword evidence="8" id="KW-0560">Oxidoreductase</keyword>
<dbReference type="Gene3D" id="3.10.20.90">
    <property type="entry name" value="Phosphatidylinositol 3-kinase Catalytic Subunit, Chain A, domain 1"/>
    <property type="match status" value="1"/>
</dbReference>
<evidence type="ECO:0000256" key="8">
    <source>
        <dbReference type="ARBA" id="ARBA00023002"/>
    </source>
</evidence>
<evidence type="ECO:0000256" key="5">
    <source>
        <dbReference type="ARBA" id="ARBA00022692"/>
    </source>
</evidence>
<dbReference type="STRING" id="6334.A0A0V1B953"/>
<dbReference type="InterPro" id="IPR039357">
    <property type="entry name" value="SRD5A/TECR"/>
</dbReference>
<protein>
    <submittedName>
        <fullName evidence="14">Very-long-chain enoyl-CoA reductase</fullName>
    </submittedName>
</protein>
<dbReference type="GO" id="GO:0016020">
    <property type="term" value="C:membrane"/>
    <property type="evidence" value="ECO:0007669"/>
    <property type="project" value="UniProtKB-SubCell"/>
</dbReference>
<dbReference type="InterPro" id="IPR049127">
    <property type="entry name" value="TECR-like_N"/>
</dbReference>
<dbReference type="InterPro" id="IPR001104">
    <property type="entry name" value="3-oxo-5_a-steroid_4-DH_C"/>
</dbReference>
<dbReference type="GO" id="GO:0016627">
    <property type="term" value="F:oxidoreductase activity, acting on the CH-CH group of donors"/>
    <property type="evidence" value="ECO:0007669"/>
    <property type="project" value="InterPro"/>
</dbReference>
<comment type="caution">
    <text evidence="14">The sequence shown here is derived from an EMBL/GenBank/DDBJ whole genome shotgun (WGS) entry which is preliminary data.</text>
</comment>
<keyword evidence="7 11" id="KW-1133">Transmembrane helix</keyword>
<dbReference type="EMBL" id="JYDH01000081">
    <property type="protein sequence ID" value="KRY33508.1"/>
    <property type="molecule type" value="Genomic_DNA"/>
</dbReference>
<evidence type="ECO:0000256" key="1">
    <source>
        <dbReference type="ARBA" id="ARBA00004141"/>
    </source>
</evidence>
<dbReference type="FunCoup" id="A0A0V1B953">
    <property type="interactions" value="596"/>
</dbReference>
<gene>
    <name evidence="14" type="primary">TECR</name>
    <name evidence="14" type="ORF">T01_13528</name>
</gene>
<dbReference type="Pfam" id="PF21696">
    <property type="entry name" value="TECR_N"/>
    <property type="match status" value="1"/>
</dbReference>
<dbReference type="PANTHER" id="PTHR10556:SF28">
    <property type="entry name" value="VERY-LONG-CHAIN ENOYL-COA REDUCTASE"/>
    <property type="match status" value="1"/>
</dbReference>
<comment type="similarity">
    <text evidence="3">Belongs to the steroid 5-alpha reductase family.</text>
</comment>
<dbReference type="InParanoid" id="A0A0V1B953"/>
<feature type="transmembrane region" description="Helical" evidence="11">
    <location>
        <begin position="127"/>
        <end position="152"/>
    </location>
</feature>
<dbReference type="AlphaFoldDB" id="A0A0V1B953"/>
<proteinExistence type="inferred from homology"/>
<evidence type="ECO:0000313" key="14">
    <source>
        <dbReference type="EMBL" id="KRY33508.1"/>
    </source>
</evidence>
<evidence type="ECO:0000259" key="12">
    <source>
        <dbReference type="Pfam" id="PF02544"/>
    </source>
</evidence>
<dbReference type="PANTHER" id="PTHR10556">
    <property type="entry name" value="3-OXO-5-ALPHA-STEROID 4-DEHYDROGENASE"/>
    <property type="match status" value="1"/>
</dbReference>
<keyword evidence="15" id="KW-1185">Reference proteome</keyword>
<feature type="transmembrane region" description="Helical" evidence="11">
    <location>
        <begin position="211"/>
        <end position="234"/>
    </location>
</feature>
<evidence type="ECO:0000259" key="13">
    <source>
        <dbReference type="Pfam" id="PF21696"/>
    </source>
</evidence>
<evidence type="ECO:0000256" key="2">
    <source>
        <dbReference type="ARBA" id="ARBA00004240"/>
    </source>
</evidence>
<dbReference type="Pfam" id="PF02544">
    <property type="entry name" value="Steroid_dh"/>
    <property type="match status" value="1"/>
</dbReference>
<reference evidence="14 15" key="1">
    <citation type="submission" date="2015-01" db="EMBL/GenBank/DDBJ databases">
        <title>Evolution of Trichinella species and genotypes.</title>
        <authorList>
            <person name="Korhonen P.K."/>
            <person name="Edoardo P."/>
            <person name="Giuseppe L.R."/>
            <person name="Gasser R.B."/>
        </authorList>
    </citation>
    <scope>NUCLEOTIDE SEQUENCE [LARGE SCALE GENOMIC DNA]</scope>
    <source>
        <strain evidence="14">ISS3</strain>
    </source>
</reference>
<keyword evidence="10 11" id="KW-0472">Membrane</keyword>
<name>A0A0V1B953_TRISP</name>
<evidence type="ECO:0000256" key="3">
    <source>
        <dbReference type="ARBA" id="ARBA00007742"/>
    </source>
</evidence>
<keyword evidence="5 11" id="KW-0812">Transmembrane</keyword>
<keyword evidence="6" id="KW-0256">Endoplasmic reticulum</keyword>
<dbReference type="GO" id="GO:0042761">
    <property type="term" value="P:very long-chain fatty acid biosynthetic process"/>
    <property type="evidence" value="ECO:0007669"/>
    <property type="project" value="TreeGrafter"/>
</dbReference>
<evidence type="ECO:0000256" key="11">
    <source>
        <dbReference type="SAM" id="Phobius"/>
    </source>
</evidence>
<evidence type="ECO:0000256" key="9">
    <source>
        <dbReference type="ARBA" id="ARBA00023098"/>
    </source>
</evidence>
<keyword evidence="4" id="KW-0444">Lipid biosynthesis</keyword>
<dbReference type="Proteomes" id="UP000054776">
    <property type="component" value="Unassembled WGS sequence"/>
</dbReference>
<comment type="subcellular location">
    <subcellularLocation>
        <location evidence="2">Endoplasmic reticulum</location>
    </subcellularLocation>
    <subcellularLocation>
        <location evidence="1">Membrane</location>
        <topology evidence="1">Multi-pass membrane protein</topology>
    </subcellularLocation>
</comment>
<feature type="domain" description="TECR-like N-terminal" evidence="13">
    <location>
        <begin position="5"/>
        <end position="82"/>
    </location>
</feature>
<evidence type="ECO:0000256" key="4">
    <source>
        <dbReference type="ARBA" id="ARBA00022516"/>
    </source>
</evidence>
<accession>A0A0V1B953</accession>
<evidence type="ECO:0000256" key="10">
    <source>
        <dbReference type="ARBA" id="ARBA00023136"/>
    </source>
</evidence>